<feature type="domain" description="SUI1" evidence="4">
    <location>
        <begin position="48"/>
        <end position="114"/>
    </location>
</feature>
<dbReference type="GO" id="GO:0006417">
    <property type="term" value="P:regulation of translation"/>
    <property type="evidence" value="ECO:0007669"/>
    <property type="project" value="UniProtKB-KW"/>
</dbReference>
<dbReference type="PANTHER" id="PTHR12789:SF0">
    <property type="entry name" value="DENSITY-REGULATED PROTEIN"/>
    <property type="match status" value="1"/>
</dbReference>
<dbReference type="InterPro" id="IPR050318">
    <property type="entry name" value="DENR/SUI1_TIF"/>
</dbReference>
<comment type="caution">
    <text evidence="5">The sequence shown here is derived from an EMBL/GenBank/DDBJ whole genome shotgun (WGS) entry which is preliminary data.</text>
</comment>
<dbReference type="Gene3D" id="3.30.780.10">
    <property type="entry name" value="SUI1-like domain"/>
    <property type="match status" value="1"/>
</dbReference>
<evidence type="ECO:0000313" key="6">
    <source>
        <dbReference type="Proteomes" id="UP000193136"/>
    </source>
</evidence>
<protein>
    <submittedName>
        <fullName evidence="5">Translation initiation factor</fullName>
    </submittedName>
</protein>
<evidence type="ECO:0000256" key="2">
    <source>
        <dbReference type="ARBA" id="ARBA00022845"/>
    </source>
</evidence>
<keyword evidence="2" id="KW-0810">Translation regulation</keyword>
<dbReference type="Proteomes" id="UP000193136">
    <property type="component" value="Unassembled WGS sequence"/>
</dbReference>
<comment type="similarity">
    <text evidence="1">Belongs to the SUI1 family.</text>
</comment>
<gene>
    <name evidence="5" type="ORF">B5V00_12080</name>
</gene>
<sequence length="122" mass="13236">MRPEEDGMNNHRLVYSDDIGSRCPKCGKTLQKCICRASGEPVGDGRVRVARQTKGRKGKGVSLIAGLPLAEKELKALAKELKQRCGCGGTVREGIIELQTDQRDLLVEELKKRGYQAGKAGG</sequence>
<evidence type="ECO:0000313" key="5">
    <source>
        <dbReference type="EMBL" id="ORJ58580.1"/>
    </source>
</evidence>
<dbReference type="STRING" id="1969733.B5V00_12080"/>
<evidence type="ECO:0000259" key="4">
    <source>
        <dbReference type="PROSITE" id="PS50296"/>
    </source>
</evidence>
<dbReference type="InterPro" id="IPR036877">
    <property type="entry name" value="SUI1_dom_sf"/>
</dbReference>
<dbReference type="SUPFAM" id="SSF55159">
    <property type="entry name" value="eIF1-like"/>
    <property type="match status" value="1"/>
</dbReference>
<evidence type="ECO:0000256" key="1">
    <source>
        <dbReference type="ARBA" id="ARBA00005422"/>
    </source>
</evidence>
<dbReference type="GO" id="GO:0001731">
    <property type="term" value="P:formation of translation preinitiation complex"/>
    <property type="evidence" value="ECO:0007669"/>
    <property type="project" value="TreeGrafter"/>
</dbReference>
<dbReference type="InterPro" id="IPR005872">
    <property type="entry name" value="SUI1_arc_bac"/>
</dbReference>
<dbReference type="NCBIfam" id="NF005297">
    <property type="entry name" value="PRK06824.1"/>
    <property type="match status" value="1"/>
</dbReference>
<dbReference type="GO" id="GO:0003729">
    <property type="term" value="F:mRNA binding"/>
    <property type="evidence" value="ECO:0007669"/>
    <property type="project" value="TreeGrafter"/>
</dbReference>
<dbReference type="PANTHER" id="PTHR12789">
    <property type="entry name" value="DENSITY-REGULATED PROTEIN HOMOLOG"/>
    <property type="match status" value="1"/>
</dbReference>
<name>A0A1X0Y068_9BACT</name>
<dbReference type="CDD" id="cd11567">
    <property type="entry name" value="YciH_like"/>
    <property type="match status" value="1"/>
</dbReference>
<dbReference type="EMBL" id="NAAD01000015">
    <property type="protein sequence ID" value="ORJ58580.1"/>
    <property type="molecule type" value="Genomic_DNA"/>
</dbReference>
<keyword evidence="5" id="KW-0396">Initiation factor</keyword>
<accession>A0A1X0Y068</accession>
<evidence type="ECO:0000256" key="3">
    <source>
        <dbReference type="ARBA" id="ARBA00022917"/>
    </source>
</evidence>
<dbReference type="GO" id="GO:0002188">
    <property type="term" value="P:translation reinitiation"/>
    <property type="evidence" value="ECO:0007669"/>
    <property type="project" value="TreeGrafter"/>
</dbReference>
<dbReference type="PIRSF" id="PIRSF037511">
    <property type="entry name" value="Transl_init_SUI1_pro"/>
    <property type="match status" value="1"/>
</dbReference>
<reference evidence="5 6" key="1">
    <citation type="submission" date="2017-03" db="EMBL/GenBank/DDBJ databases">
        <title>Genome sequence of Geothermobacter sp. EPR-M, Deep-Sea Iron Reducer.</title>
        <authorList>
            <person name="Tully B."/>
            <person name="Savalia P."/>
            <person name="Abuyen K."/>
            <person name="Baughan C."/>
            <person name="Romero E."/>
            <person name="Ronkowski C."/>
            <person name="Torres B."/>
            <person name="Tremblay J."/>
            <person name="Trujillo A."/>
            <person name="Tyler M."/>
            <person name="Perez-Rodriguez I."/>
            <person name="Amend J."/>
        </authorList>
    </citation>
    <scope>NUCLEOTIDE SEQUENCE [LARGE SCALE GENOMIC DNA]</scope>
    <source>
        <strain evidence="5 6">EPR-M</strain>
    </source>
</reference>
<dbReference type="InterPro" id="IPR001950">
    <property type="entry name" value="SUI1"/>
</dbReference>
<organism evidence="5 6">
    <name type="scientific">Geothermobacter hydrogeniphilus</name>
    <dbReference type="NCBI Taxonomy" id="1969733"/>
    <lineage>
        <taxon>Bacteria</taxon>
        <taxon>Pseudomonadati</taxon>
        <taxon>Thermodesulfobacteriota</taxon>
        <taxon>Desulfuromonadia</taxon>
        <taxon>Desulfuromonadales</taxon>
        <taxon>Geothermobacteraceae</taxon>
        <taxon>Geothermobacter</taxon>
    </lineage>
</organism>
<keyword evidence="6" id="KW-1185">Reference proteome</keyword>
<dbReference type="PROSITE" id="PS50296">
    <property type="entry name" value="SUI1"/>
    <property type="match status" value="1"/>
</dbReference>
<keyword evidence="3" id="KW-0648">Protein biosynthesis</keyword>
<dbReference type="FunFam" id="3.30.780.10:FF:000002">
    <property type="entry name" value="Stress response translation initiation inhibitor"/>
    <property type="match status" value="1"/>
</dbReference>
<proteinExistence type="inferred from homology"/>
<dbReference type="AlphaFoldDB" id="A0A1X0Y068"/>
<dbReference type="GO" id="GO:0003743">
    <property type="term" value="F:translation initiation factor activity"/>
    <property type="evidence" value="ECO:0007669"/>
    <property type="project" value="UniProtKB-KW"/>
</dbReference>
<dbReference type="Pfam" id="PF01253">
    <property type="entry name" value="SUI1"/>
    <property type="match status" value="1"/>
</dbReference>